<keyword evidence="4" id="KW-0408">Iron</keyword>
<dbReference type="GO" id="GO:0046872">
    <property type="term" value="F:metal ion binding"/>
    <property type="evidence" value="ECO:0007669"/>
    <property type="project" value="UniProtKB-KW"/>
</dbReference>
<proteinExistence type="inferred from homology"/>
<sequence length="282" mass="30795">MPRLIDSDELSRLVRDLALKANFVLPRDVRDVLSSALELERVELARSALEDLVLNFQMAETEKMPICQDCGLAVVFVDWGQEVLLTGGSLQEAVDLGIRDAYVEGYLRKSVVYDPVYDRRNSFDNTPAVIHLRMVPGDRVEVTVAPKGMGSENMSAIRMLKPADGEEGVLRFIEEVVSSAGPNSCPPVVVGVAVGGNFETAPLWAKRSLLRPMGQRNPDPRYARLEEEALRRINRLGIGAGGYGGLVTALDVRIEALPTHIAGMPVAVNLCCHALRHAKGVI</sequence>
<dbReference type="PANTHER" id="PTHR30389">
    <property type="entry name" value="FUMARATE HYDRATASE-RELATED"/>
    <property type="match status" value="1"/>
</dbReference>
<dbReference type="GO" id="GO:0051539">
    <property type="term" value="F:4 iron, 4 sulfur cluster binding"/>
    <property type="evidence" value="ECO:0007669"/>
    <property type="project" value="UniProtKB-KW"/>
</dbReference>
<dbReference type="EnsemblBacteria" id="ACZ18539">
    <property type="protein sequence ID" value="ACZ18539"/>
    <property type="gene ID" value="Taci_0302"/>
</dbReference>
<comment type="similarity">
    <text evidence="1">Belongs to the class-I fumarase family.</text>
</comment>
<name>D1B8D6_THEAS</name>
<evidence type="ECO:0000256" key="3">
    <source>
        <dbReference type="ARBA" id="ARBA00022723"/>
    </source>
</evidence>
<dbReference type="InterPro" id="IPR004646">
    <property type="entry name" value="Fe-S_hydro-lyase_TtdA-typ_cat"/>
</dbReference>
<protein>
    <submittedName>
        <fullName evidence="8">Hydro-lyase, Fe-S type, tartrate/fumarate subfamily, alpha subunit</fullName>
    </submittedName>
</protein>
<dbReference type="EMBL" id="CP001818">
    <property type="protein sequence ID" value="ACZ18539.1"/>
    <property type="molecule type" value="Genomic_DNA"/>
</dbReference>
<organism evidence="8 9">
    <name type="scientific">Thermanaerovibrio acidaminovorans (strain ATCC 49978 / DSM 6589 / Su883)</name>
    <name type="common">Selenomonas acidaminovorans</name>
    <dbReference type="NCBI Taxonomy" id="525903"/>
    <lineage>
        <taxon>Bacteria</taxon>
        <taxon>Thermotogati</taxon>
        <taxon>Synergistota</taxon>
        <taxon>Synergistia</taxon>
        <taxon>Synergistales</taxon>
        <taxon>Synergistaceae</taxon>
        <taxon>Thermanaerovibrio</taxon>
    </lineage>
</organism>
<evidence type="ECO:0000256" key="5">
    <source>
        <dbReference type="ARBA" id="ARBA00023014"/>
    </source>
</evidence>
<dbReference type="PATRIC" id="fig|525903.6.peg.307"/>
<reference evidence="8 9" key="1">
    <citation type="journal article" date="2009" name="Stand. Genomic Sci.">
        <title>Complete genome sequence of Thermanaerovibrio acidaminovorans type strain (Su883).</title>
        <authorList>
            <person name="Chovatia M."/>
            <person name="Sikorski J."/>
            <person name="Schroder M."/>
            <person name="Lapidus A."/>
            <person name="Nolan M."/>
            <person name="Tice H."/>
            <person name="Glavina Del Rio T."/>
            <person name="Copeland A."/>
            <person name="Cheng J.F."/>
            <person name="Lucas S."/>
            <person name="Chen F."/>
            <person name="Bruce D."/>
            <person name="Goodwin L."/>
            <person name="Pitluck S."/>
            <person name="Ivanova N."/>
            <person name="Mavromatis K."/>
            <person name="Ovchinnikova G."/>
            <person name="Pati A."/>
            <person name="Chen A."/>
            <person name="Palaniappan K."/>
            <person name="Land M."/>
            <person name="Hauser L."/>
            <person name="Chang Y.J."/>
            <person name="Jeffries C.D."/>
            <person name="Chain P."/>
            <person name="Saunders E."/>
            <person name="Detter J.C."/>
            <person name="Brettin T."/>
            <person name="Rohde M."/>
            <person name="Goker M."/>
            <person name="Spring S."/>
            <person name="Bristow J."/>
            <person name="Markowitz V."/>
            <person name="Hugenholtz P."/>
            <person name="Kyrpides N.C."/>
            <person name="Klenk H.P."/>
            <person name="Eisen J.A."/>
        </authorList>
    </citation>
    <scope>NUCLEOTIDE SEQUENCE [LARGE SCALE GENOMIC DNA]</scope>
    <source>
        <strain evidence="9">ATCC 49978 / DSM 6589 / Su883</strain>
    </source>
</reference>
<accession>D1B8D6</accession>
<keyword evidence="9" id="KW-1185">Reference proteome</keyword>
<dbReference type="RefSeq" id="WP_012869055.1">
    <property type="nucleotide sequence ID" value="NC_013522.1"/>
</dbReference>
<evidence type="ECO:0000256" key="4">
    <source>
        <dbReference type="ARBA" id="ARBA00023004"/>
    </source>
</evidence>
<dbReference type="PANTHER" id="PTHR30389:SF17">
    <property type="entry name" value="L(+)-TARTRATE DEHYDRATASE SUBUNIT ALPHA-RELATED"/>
    <property type="match status" value="1"/>
</dbReference>
<dbReference type="NCBIfam" id="TIGR00722">
    <property type="entry name" value="ttdA_fumA_fumB"/>
    <property type="match status" value="1"/>
</dbReference>
<evidence type="ECO:0000256" key="1">
    <source>
        <dbReference type="ARBA" id="ARBA00008876"/>
    </source>
</evidence>
<evidence type="ECO:0000259" key="7">
    <source>
        <dbReference type="Pfam" id="PF05681"/>
    </source>
</evidence>
<dbReference type="Pfam" id="PF05681">
    <property type="entry name" value="Fumerase"/>
    <property type="match status" value="1"/>
</dbReference>
<dbReference type="eggNOG" id="COG1951">
    <property type="taxonomic scope" value="Bacteria"/>
</dbReference>
<dbReference type="AlphaFoldDB" id="D1B8D6"/>
<evidence type="ECO:0000256" key="6">
    <source>
        <dbReference type="ARBA" id="ARBA00023239"/>
    </source>
</evidence>
<keyword evidence="6" id="KW-0456">Lyase</keyword>
<dbReference type="HOGENOM" id="CLU_041245_0_0_0"/>
<dbReference type="OrthoDB" id="9798978at2"/>
<evidence type="ECO:0000313" key="9">
    <source>
        <dbReference type="Proteomes" id="UP000002030"/>
    </source>
</evidence>
<gene>
    <name evidence="8" type="ordered locus">Taci_0302</name>
</gene>
<dbReference type="NCBIfam" id="NF004885">
    <property type="entry name" value="PRK06246.1"/>
    <property type="match status" value="1"/>
</dbReference>
<keyword evidence="3" id="KW-0479">Metal-binding</keyword>
<keyword evidence="5" id="KW-0411">Iron-sulfur</keyword>
<evidence type="ECO:0000313" key="8">
    <source>
        <dbReference type="EMBL" id="ACZ18539.1"/>
    </source>
</evidence>
<evidence type="ECO:0000256" key="2">
    <source>
        <dbReference type="ARBA" id="ARBA00022485"/>
    </source>
</evidence>
<dbReference type="STRING" id="525903.Taci_0302"/>
<dbReference type="KEGG" id="tai:Taci_0302"/>
<dbReference type="InterPro" id="IPR051208">
    <property type="entry name" value="Class-I_Fumarase/Tartrate_DH"/>
</dbReference>
<keyword evidence="2" id="KW-0004">4Fe-4S</keyword>
<dbReference type="GO" id="GO:0016829">
    <property type="term" value="F:lyase activity"/>
    <property type="evidence" value="ECO:0007669"/>
    <property type="project" value="UniProtKB-KW"/>
</dbReference>
<feature type="domain" description="Fe-S hydro-lyase tartrate dehydratase alpha-type catalytic" evidence="7">
    <location>
        <begin position="13"/>
        <end position="279"/>
    </location>
</feature>
<dbReference type="Proteomes" id="UP000002030">
    <property type="component" value="Chromosome"/>
</dbReference>